<dbReference type="OrthoDB" id="5828307at2759"/>
<proteinExistence type="predicted"/>
<sequence length="472" mass="53378">MNATTSYNSLLDRAIGKLDQSGGRRRRKTKQKTKQKDTKDTFASQVNTSKKKTYLENGKIITPKSAPSAPANICLFDTPPSQVAFNKGQWMTYTPTNPVDSGTSYSFHIFDSAHFFQLNKTYLTFKLRLKNLEVATGDANIVKLTNFIGATFFSQVKLLFNNVLVYDSNYYDYKSYIHTLFGENGDTKNGFLTAAGWTDPGDTGKDRVITESRPYEICAPLFLEPFQTERLLVPHINIQLDLYRNSDEFCLEASKATKARLEMYDLKLHMRAIDVVSSAAIALESRLRTTPAQYPFTVSKVKIIAIPAGRLELPFTTLYHDIIPRRVIVGILSPETSSTTDQFNFEHANLSEIQLDAAGTMYPPQPIQCDFSNKHYTQAFVRMYEELGCVSNRSCPKISYDQFRSGCAFFVFNLTPLDSSNSWELQKSGSTQIRMRFSSKTKTEGYNAIVLSQFDAAFEIDGFRNVNIQGYH</sequence>
<dbReference type="STRING" id="135651.G0MAL1"/>
<accession>G0MAL1</accession>
<dbReference type="PANTHER" id="PTHR36159:SF1">
    <property type="entry name" value="RETROVIRUS-RELATED POL POLYPROTEIN FROM TRANSPOSON 412-LIKE PROTEIN"/>
    <property type="match status" value="1"/>
</dbReference>
<dbReference type="HOGENOM" id="CLU_021608_0_0_1"/>
<dbReference type="AlphaFoldDB" id="G0MAL1"/>
<dbReference type="InParanoid" id="G0MAL1"/>
<evidence type="ECO:0000313" key="3">
    <source>
        <dbReference type="Proteomes" id="UP000008068"/>
    </source>
</evidence>
<dbReference type="OMA" id="YEICAPL"/>
<keyword evidence="3" id="KW-1185">Reference proteome</keyword>
<dbReference type="EMBL" id="GL379788">
    <property type="protein sequence ID" value="EGT40472.1"/>
    <property type="molecule type" value="Genomic_DNA"/>
</dbReference>
<name>G0MAL1_CAEBE</name>
<organism evidence="3">
    <name type="scientific">Caenorhabditis brenneri</name>
    <name type="common">Nematode worm</name>
    <dbReference type="NCBI Taxonomy" id="135651"/>
    <lineage>
        <taxon>Eukaryota</taxon>
        <taxon>Metazoa</taxon>
        <taxon>Ecdysozoa</taxon>
        <taxon>Nematoda</taxon>
        <taxon>Chromadorea</taxon>
        <taxon>Rhabditida</taxon>
        <taxon>Rhabditina</taxon>
        <taxon>Rhabditomorpha</taxon>
        <taxon>Rhabditoidea</taxon>
        <taxon>Rhabditidae</taxon>
        <taxon>Peloderinae</taxon>
        <taxon>Caenorhabditis</taxon>
    </lineage>
</organism>
<evidence type="ECO:0000313" key="2">
    <source>
        <dbReference type="EMBL" id="EGT40472.1"/>
    </source>
</evidence>
<gene>
    <name evidence="2" type="ORF">CAEBREN_15872</name>
</gene>
<dbReference type="Proteomes" id="UP000008068">
    <property type="component" value="Unassembled WGS sequence"/>
</dbReference>
<reference evidence="3" key="1">
    <citation type="submission" date="2011-07" db="EMBL/GenBank/DDBJ databases">
        <authorList>
            <consortium name="Caenorhabditis brenneri Sequencing and Analysis Consortium"/>
            <person name="Wilson R.K."/>
        </authorList>
    </citation>
    <scope>NUCLEOTIDE SEQUENCE [LARGE SCALE GENOMIC DNA]</scope>
    <source>
        <strain evidence="3">PB2801</strain>
    </source>
</reference>
<feature type="compositionally biased region" description="Basic residues" evidence="1">
    <location>
        <begin position="23"/>
        <end position="33"/>
    </location>
</feature>
<dbReference type="PANTHER" id="PTHR36159">
    <property type="entry name" value="PROTEIN CBG23766"/>
    <property type="match status" value="1"/>
</dbReference>
<dbReference type="eggNOG" id="ENOG502R501">
    <property type="taxonomic scope" value="Eukaryota"/>
</dbReference>
<protein>
    <recommendedName>
        <fullName evidence="4">PAZ domain-containing protein</fullName>
    </recommendedName>
</protein>
<evidence type="ECO:0000256" key="1">
    <source>
        <dbReference type="SAM" id="MobiDB-lite"/>
    </source>
</evidence>
<evidence type="ECO:0008006" key="4">
    <source>
        <dbReference type="Google" id="ProtNLM"/>
    </source>
</evidence>
<feature type="region of interest" description="Disordered" evidence="1">
    <location>
        <begin position="14"/>
        <end position="41"/>
    </location>
</feature>